<keyword evidence="1" id="KW-0378">Hydrolase</keyword>
<accession>A0A6J5KP07</accession>
<dbReference type="InterPro" id="IPR033704">
    <property type="entry name" value="dUTPase_trimeric"/>
</dbReference>
<dbReference type="Pfam" id="PF22769">
    <property type="entry name" value="DCD"/>
    <property type="match status" value="1"/>
</dbReference>
<dbReference type="Gene3D" id="2.70.40.10">
    <property type="match status" value="1"/>
</dbReference>
<name>A0A6J5KP07_9CAUD</name>
<dbReference type="InterPro" id="IPR036157">
    <property type="entry name" value="dUTPase-like_sf"/>
</dbReference>
<protein>
    <submittedName>
        <fullName evidence="3">Dcd Deoxycytidine deaminase</fullName>
    </submittedName>
</protein>
<dbReference type="GO" id="GO:0008829">
    <property type="term" value="F:dCTP deaminase activity"/>
    <property type="evidence" value="ECO:0007669"/>
    <property type="project" value="InterPro"/>
</dbReference>
<evidence type="ECO:0000313" key="4">
    <source>
        <dbReference type="EMBL" id="CAB4123639.1"/>
    </source>
</evidence>
<reference evidence="3" key="1">
    <citation type="submission" date="2020-04" db="EMBL/GenBank/DDBJ databases">
        <authorList>
            <person name="Chiriac C."/>
            <person name="Salcher M."/>
            <person name="Ghai R."/>
            <person name="Kavagutti S V."/>
        </authorList>
    </citation>
    <scope>NUCLEOTIDE SEQUENCE</scope>
</reference>
<evidence type="ECO:0000313" key="3">
    <source>
        <dbReference type="EMBL" id="CAB4122617.1"/>
    </source>
</evidence>
<dbReference type="EMBL" id="LR796173">
    <property type="protein sequence ID" value="CAB4123639.1"/>
    <property type="molecule type" value="Genomic_DNA"/>
</dbReference>
<dbReference type="NCBIfam" id="TIGR02274">
    <property type="entry name" value="dCTP_deam"/>
    <property type="match status" value="1"/>
</dbReference>
<dbReference type="EMBL" id="LR796160">
    <property type="protein sequence ID" value="CAB4122617.1"/>
    <property type="molecule type" value="Genomic_DNA"/>
</dbReference>
<dbReference type="GO" id="GO:0006229">
    <property type="term" value="P:dUTP biosynthetic process"/>
    <property type="evidence" value="ECO:0007669"/>
    <property type="project" value="InterPro"/>
</dbReference>
<sequence length="148" mass="16389">MILPAQLLRKIKPVDPFVERTLFNGLSFGLSHAGYDVRIAQTVSLATGAFSLASTIERFVMPNDLVGFVHDKSTWARRGLSLFNTVIEPGWTGWLTLELVNHGAPIIISEGSPIAQIVFMRTLESVERAYSGKYQDQPNCPVSAIEER</sequence>
<proteinExistence type="predicted"/>
<evidence type="ECO:0000256" key="2">
    <source>
        <dbReference type="ARBA" id="ARBA00023080"/>
    </source>
</evidence>
<gene>
    <name evidence="3" type="ORF">UFOVP32_44</name>
    <name evidence="4" type="ORF">UFOVP50_32</name>
</gene>
<organism evidence="3">
    <name type="scientific">uncultured Caudovirales phage</name>
    <dbReference type="NCBI Taxonomy" id="2100421"/>
    <lineage>
        <taxon>Viruses</taxon>
        <taxon>Duplodnaviria</taxon>
        <taxon>Heunggongvirae</taxon>
        <taxon>Uroviricota</taxon>
        <taxon>Caudoviricetes</taxon>
        <taxon>Peduoviridae</taxon>
        <taxon>Maltschvirus</taxon>
        <taxon>Maltschvirus maltsch</taxon>
    </lineage>
</organism>
<keyword evidence="2" id="KW-0546">Nucleotide metabolism</keyword>
<evidence type="ECO:0000256" key="1">
    <source>
        <dbReference type="ARBA" id="ARBA00022801"/>
    </source>
</evidence>
<dbReference type="PANTHER" id="PTHR42680">
    <property type="entry name" value="DCTP DEAMINASE"/>
    <property type="match status" value="1"/>
</dbReference>
<dbReference type="CDD" id="cd07557">
    <property type="entry name" value="trimeric_dUTPase"/>
    <property type="match status" value="1"/>
</dbReference>
<dbReference type="SUPFAM" id="SSF51283">
    <property type="entry name" value="dUTPase-like"/>
    <property type="match status" value="1"/>
</dbReference>
<dbReference type="InterPro" id="IPR011962">
    <property type="entry name" value="dCTP_deaminase"/>
</dbReference>
<dbReference type="PANTHER" id="PTHR42680:SF3">
    <property type="entry name" value="DCTP DEAMINASE"/>
    <property type="match status" value="1"/>
</dbReference>